<dbReference type="GO" id="GO:0008528">
    <property type="term" value="F:G protein-coupled peptide receptor activity"/>
    <property type="evidence" value="ECO:0007669"/>
    <property type="project" value="InterPro"/>
</dbReference>
<dbReference type="PANTHER" id="PTHR22751:SF54">
    <property type="entry name" value="G-PROTEIN COUPLED RECEPTORS FAMILY 1 PROFILE DOMAIN-CONTAINING PROTEIN"/>
    <property type="match status" value="1"/>
</dbReference>
<dbReference type="PANTHER" id="PTHR22751">
    <property type="entry name" value="G-PROTEIN COUPLED RECEPTOR-RELATED"/>
    <property type="match status" value="1"/>
</dbReference>
<proteinExistence type="predicted"/>
<dbReference type="InterPro" id="IPR019427">
    <property type="entry name" value="7TM_GPCR_serpentine_rcpt_Srw"/>
</dbReference>
<evidence type="ECO:0000256" key="3">
    <source>
        <dbReference type="ARBA" id="ARBA00022989"/>
    </source>
</evidence>
<feature type="transmembrane region" description="Helical" evidence="5">
    <location>
        <begin position="163"/>
        <end position="183"/>
    </location>
</feature>
<dbReference type="Gene3D" id="1.20.1070.10">
    <property type="entry name" value="Rhodopsin 7-helix transmembrane proteins"/>
    <property type="match status" value="1"/>
</dbReference>
<evidence type="ECO:0000313" key="7">
    <source>
        <dbReference type="EMBL" id="UMM28143.1"/>
    </source>
</evidence>
<feature type="transmembrane region" description="Helical" evidence="5">
    <location>
        <begin position="88"/>
        <end position="109"/>
    </location>
</feature>
<feature type="domain" description="G-protein coupled receptors family 1 profile" evidence="6">
    <location>
        <begin position="1"/>
        <end position="269"/>
    </location>
</feature>
<evidence type="ECO:0000256" key="1">
    <source>
        <dbReference type="ARBA" id="ARBA00004370"/>
    </source>
</evidence>
<evidence type="ECO:0000313" key="8">
    <source>
        <dbReference type="Proteomes" id="UP000829354"/>
    </source>
</evidence>
<accession>A0AAE9EWH8</accession>
<protein>
    <recommendedName>
        <fullName evidence="6">G-protein coupled receptors family 1 profile domain-containing protein</fullName>
    </recommendedName>
</protein>
<evidence type="ECO:0000256" key="2">
    <source>
        <dbReference type="ARBA" id="ARBA00022692"/>
    </source>
</evidence>
<keyword evidence="3 5" id="KW-1133">Transmembrane helix</keyword>
<dbReference type="AlphaFoldDB" id="A0AAE9EWH8"/>
<dbReference type="Pfam" id="PF10324">
    <property type="entry name" value="7TM_GPCR_Srw"/>
    <property type="match status" value="1"/>
</dbReference>
<dbReference type="Proteomes" id="UP000829354">
    <property type="component" value="Chromosome IV"/>
</dbReference>
<dbReference type="EMBL" id="CP092623">
    <property type="protein sequence ID" value="UMM28143.1"/>
    <property type="molecule type" value="Genomic_DNA"/>
</dbReference>
<dbReference type="PROSITE" id="PS50262">
    <property type="entry name" value="G_PROTEIN_RECEP_F1_2"/>
    <property type="match status" value="1"/>
</dbReference>
<evidence type="ECO:0000256" key="5">
    <source>
        <dbReference type="SAM" id="Phobius"/>
    </source>
</evidence>
<name>A0AAE9EWH8_CAEBR</name>
<keyword evidence="2 5" id="KW-0812">Transmembrane</keyword>
<feature type="transmembrane region" description="Helical" evidence="5">
    <location>
        <begin position="247"/>
        <end position="272"/>
    </location>
</feature>
<keyword evidence="8" id="KW-1185">Reference proteome</keyword>
<dbReference type="InterPro" id="IPR017452">
    <property type="entry name" value="GPCR_Rhodpsn_7TM"/>
</dbReference>
<comment type="subcellular location">
    <subcellularLocation>
        <location evidence="1">Membrane</location>
    </subcellularLocation>
</comment>
<reference evidence="7 8" key="1">
    <citation type="submission" date="2022-04" db="EMBL/GenBank/DDBJ databases">
        <title>Chromosome-level reference genomes for two strains of Caenorhabditis briggsae: an improved platform for comparative genomics.</title>
        <authorList>
            <person name="Stevens L."/>
            <person name="Andersen E."/>
        </authorList>
    </citation>
    <scope>NUCLEOTIDE SEQUENCE [LARGE SCALE GENOMIC DNA]</scope>
    <source>
        <strain evidence="7">VX34</strain>
        <tissue evidence="7">Whole-organism</tissue>
    </source>
</reference>
<dbReference type="GO" id="GO:0016020">
    <property type="term" value="C:membrane"/>
    <property type="evidence" value="ECO:0007669"/>
    <property type="project" value="UniProtKB-SubCell"/>
</dbReference>
<evidence type="ECO:0000256" key="4">
    <source>
        <dbReference type="ARBA" id="ARBA00023136"/>
    </source>
</evidence>
<feature type="transmembrane region" description="Helical" evidence="5">
    <location>
        <begin position="210"/>
        <end position="235"/>
    </location>
</feature>
<evidence type="ECO:0000259" key="6">
    <source>
        <dbReference type="PROSITE" id="PS50262"/>
    </source>
</evidence>
<gene>
    <name evidence="7" type="ORF">L5515_011113</name>
</gene>
<organism evidence="7 8">
    <name type="scientific">Caenorhabditis briggsae</name>
    <dbReference type="NCBI Taxonomy" id="6238"/>
    <lineage>
        <taxon>Eukaryota</taxon>
        <taxon>Metazoa</taxon>
        <taxon>Ecdysozoa</taxon>
        <taxon>Nematoda</taxon>
        <taxon>Chromadorea</taxon>
        <taxon>Rhabditida</taxon>
        <taxon>Rhabditina</taxon>
        <taxon>Rhabditomorpha</taxon>
        <taxon>Rhabditoidea</taxon>
        <taxon>Rhabditidae</taxon>
        <taxon>Peloderinae</taxon>
        <taxon>Caenorhabditis</taxon>
    </lineage>
</organism>
<dbReference type="SUPFAM" id="SSF81321">
    <property type="entry name" value="Family A G protein-coupled receptor-like"/>
    <property type="match status" value="1"/>
</dbReference>
<sequence>MIMAGIAICDLLNMIYLVYNRVSYSVSDQECVNVATYSQVLMAITTLNIKEIARRLSSWLGVLLASIRILIIRSSLNPKLNYISKRAFGIQSSFFSLIISIIVSAFYFGPMTFEIQPNPWVPPSHCAGFPANYTEPQYLPSFKDFLFFKTETSLQIYFLADGFLKIASAVLLPILTICLIIALQNARRQISVSSLRSPTENAKTDSTTKLVIFMTMTFMVADGPIGVVSLAQGILMEQNMMVQLMTAVQVISILNIFVTFNASIHCIICLLVSSPYRDTAKSAFCCREENPNTIFKSSRVSATGMSNARGQRISN</sequence>
<keyword evidence="4 5" id="KW-0472">Membrane</keyword>